<dbReference type="Ensembl" id="ENSGWIT00000011504.1">
    <property type="protein sequence ID" value="ENSGWIP00000010353.1"/>
    <property type="gene ID" value="ENSGWIG00000006077.1"/>
</dbReference>
<dbReference type="AlphaFoldDB" id="A0A8C5DQH7"/>
<dbReference type="Pfam" id="PF00581">
    <property type="entry name" value="Rhodanese"/>
    <property type="match status" value="1"/>
</dbReference>
<proteinExistence type="predicted"/>
<dbReference type="Proteomes" id="UP000694680">
    <property type="component" value="Chromosome 20"/>
</dbReference>
<name>A0A8C5DQH7_GOUWI</name>
<dbReference type="Gene3D" id="3.40.250.10">
    <property type="entry name" value="Rhodanese-like domain"/>
    <property type="match status" value="1"/>
</dbReference>
<evidence type="ECO:0000313" key="2">
    <source>
        <dbReference type="Ensembl" id="ENSGWIP00000010353.1"/>
    </source>
</evidence>
<gene>
    <name evidence="2" type="primary">si:ch211-161h7.8</name>
</gene>
<dbReference type="SUPFAM" id="SSF52821">
    <property type="entry name" value="Rhodanese/Cell cycle control phosphatase"/>
    <property type="match status" value="1"/>
</dbReference>
<feature type="domain" description="Rhodanese" evidence="1">
    <location>
        <begin position="115"/>
        <end position="213"/>
    </location>
</feature>
<dbReference type="PROSITE" id="PS50206">
    <property type="entry name" value="RHODANESE_3"/>
    <property type="match status" value="1"/>
</dbReference>
<reference evidence="2" key="3">
    <citation type="submission" date="2025-09" db="UniProtKB">
        <authorList>
            <consortium name="Ensembl"/>
        </authorList>
    </citation>
    <scope>IDENTIFICATION</scope>
</reference>
<dbReference type="PANTHER" id="PTHR44086">
    <property type="entry name" value="THIOSULFATE SULFURTRANSFERASE RDL2, MITOCHONDRIAL-RELATED"/>
    <property type="match status" value="1"/>
</dbReference>
<dbReference type="InterPro" id="IPR001763">
    <property type="entry name" value="Rhodanese-like_dom"/>
</dbReference>
<protein>
    <submittedName>
        <fullName evidence="2">Thiosulfate:glutathione sulfurtransferase-like</fullName>
    </submittedName>
</protein>
<dbReference type="PANTHER" id="PTHR44086:SF4">
    <property type="entry name" value="THIOSULFATE SULFURTRANSFERASE_RHODANESE-LIKE DOMAIN-CONTAINING PROTEIN 1-RELATED"/>
    <property type="match status" value="1"/>
</dbReference>
<dbReference type="SMART" id="SM00450">
    <property type="entry name" value="RHOD"/>
    <property type="match status" value="1"/>
</dbReference>
<reference evidence="2" key="1">
    <citation type="submission" date="2020-06" db="EMBL/GenBank/DDBJ databases">
        <authorList>
            <consortium name="Wellcome Sanger Institute Data Sharing"/>
        </authorList>
    </citation>
    <scope>NUCLEOTIDE SEQUENCE [LARGE SCALE GENOMIC DNA]</scope>
</reference>
<organism evidence="2 3">
    <name type="scientific">Gouania willdenowi</name>
    <name type="common">Blunt-snouted clingfish</name>
    <name type="synonym">Lepadogaster willdenowi</name>
    <dbReference type="NCBI Taxonomy" id="441366"/>
    <lineage>
        <taxon>Eukaryota</taxon>
        <taxon>Metazoa</taxon>
        <taxon>Chordata</taxon>
        <taxon>Craniata</taxon>
        <taxon>Vertebrata</taxon>
        <taxon>Euteleostomi</taxon>
        <taxon>Actinopterygii</taxon>
        <taxon>Neopterygii</taxon>
        <taxon>Teleostei</taxon>
        <taxon>Neoteleostei</taxon>
        <taxon>Acanthomorphata</taxon>
        <taxon>Ovalentaria</taxon>
        <taxon>Blenniimorphae</taxon>
        <taxon>Blenniiformes</taxon>
        <taxon>Gobiesocoidei</taxon>
        <taxon>Gobiesocidae</taxon>
        <taxon>Gobiesocinae</taxon>
        <taxon>Gouania</taxon>
    </lineage>
</organism>
<evidence type="ECO:0000313" key="3">
    <source>
        <dbReference type="Proteomes" id="UP000694680"/>
    </source>
</evidence>
<dbReference type="InterPro" id="IPR036873">
    <property type="entry name" value="Rhodanese-like_dom_sf"/>
</dbReference>
<keyword evidence="3" id="KW-1185">Reference proteome</keyword>
<reference evidence="2" key="2">
    <citation type="submission" date="2025-08" db="UniProtKB">
        <authorList>
            <consortium name="Ensembl"/>
        </authorList>
    </citation>
    <scope>IDENTIFICATION</scope>
</reference>
<accession>A0A8C5DQH7</accession>
<sequence length="214" mass="23957">MGFRVSGLYHVSDVTSNKRSFRLTHIAQPMMRSGVFRQPQSWQSTRTPAVFTMISSLLSYSLCAAVTAVTQGSHCAAHSSLRAFITSTAQRGPQCGHSADSVSVVTHLQLKNMLSTGDIQLFDVRNPEEYEAGHILKAINIPLSNLEESLKLSPEHFEQKFRVKAPEKDDTNIVFQCRSGRRSATALEIANQLGFTRARHYKGGYIEWVEREEK</sequence>
<dbReference type="OrthoDB" id="566238at2759"/>
<evidence type="ECO:0000259" key="1">
    <source>
        <dbReference type="PROSITE" id="PS50206"/>
    </source>
</evidence>